<keyword evidence="3" id="KW-1185">Reference proteome</keyword>
<feature type="compositionally biased region" description="Basic residues" evidence="1">
    <location>
        <begin position="125"/>
        <end position="146"/>
    </location>
</feature>
<sequence length="713" mass="77980">MSRGGSRRGNNRSECGLRKGADGWSTPAGRPSPNKVGDLSQFGKINKASPGVVNFGPSSVFAGKKGDKRDSASLSRSSSNPFAAFTQNPSENAADVPPTSRSRKPSVDMGKAEPAQMPAETSVRGRGRGGRGRGNRGRGNRGRGRGGRGGQVQPSATETITTSVAETDPDEARAAVDTMTDPLVPQGRVSRPAALRARERLVQMDGVQKAPNAGVLAPKLTAKAQDALLNVLRHDMNEPNIRVVRNSTQGHNTSVSDAVSDAGSEIDFELAPGQSTAISNRTVDQSGDMEMIFDLNMGPPPASDIEDPYELDVEGPDSDEEVLPPPRRKTKRPVAVSQAANITQPVSRARVVPSGPRPLTVQLLVPNYASTKKTLELTSATYVKAENPDLGVARKTIKKAFGATEDDDVVLEYKMYRSEPLRHPLVTPEDWSRWLDNVEKYEKKKKFLETISIFFFSSTLEERAAAAKGSKTGVESLGLSGVTQENKEWYRQLKEHLEANPCGRPACKDRFCKIDVFGKHGLSLQEYQAWADALPKGVDGATLNRPPRNVMFKRYHRDLLDLPDADRLPRNARGSREHMQEPSLPASTNPLPVPSHYFQNFDRILQGATPMTLHAPAPGRIISKVRGPKIPDFLAEMQENEGNMRNYIKYADAFQKHELCFIGELSEWTLAQFQERIEMPIGPAQMVLQGIADKLAQLSLAGMCYLMSVQDQV</sequence>
<feature type="region of interest" description="Disordered" evidence="1">
    <location>
        <begin position="1"/>
        <end position="169"/>
    </location>
</feature>
<feature type="compositionally biased region" description="Acidic residues" evidence="1">
    <location>
        <begin position="312"/>
        <end position="322"/>
    </location>
</feature>
<gene>
    <name evidence="2" type="ORF">EXIGLDRAFT_779779</name>
</gene>
<reference evidence="2 3" key="1">
    <citation type="journal article" date="2016" name="Mol. Biol. Evol.">
        <title>Comparative Genomics of Early-Diverging Mushroom-Forming Fungi Provides Insights into the Origins of Lignocellulose Decay Capabilities.</title>
        <authorList>
            <person name="Nagy L.G."/>
            <person name="Riley R."/>
            <person name="Tritt A."/>
            <person name="Adam C."/>
            <person name="Daum C."/>
            <person name="Floudas D."/>
            <person name="Sun H."/>
            <person name="Yadav J.S."/>
            <person name="Pangilinan J."/>
            <person name="Larsson K.H."/>
            <person name="Matsuura K."/>
            <person name="Barry K."/>
            <person name="Labutti K."/>
            <person name="Kuo R."/>
            <person name="Ohm R.A."/>
            <person name="Bhattacharya S.S."/>
            <person name="Shirouzu T."/>
            <person name="Yoshinaga Y."/>
            <person name="Martin F.M."/>
            <person name="Grigoriev I.V."/>
            <person name="Hibbett D.S."/>
        </authorList>
    </citation>
    <scope>NUCLEOTIDE SEQUENCE [LARGE SCALE GENOMIC DNA]</scope>
    <source>
        <strain evidence="2 3">HHB12029</strain>
    </source>
</reference>
<feature type="compositionally biased region" description="Basic and acidic residues" evidence="1">
    <location>
        <begin position="565"/>
        <end position="580"/>
    </location>
</feature>
<dbReference type="OrthoDB" id="514777at2759"/>
<evidence type="ECO:0000313" key="3">
    <source>
        <dbReference type="Proteomes" id="UP000077266"/>
    </source>
</evidence>
<evidence type="ECO:0000256" key="1">
    <source>
        <dbReference type="SAM" id="MobiDB-lite"/>
    </source>
</evidence>
<feature type="compositionally biased region" description="Basic residues" evidence="1">
    <location>
        <begin position="1"/>
        <end position="10"/>
    </location>
</feature>
<organism evidence="2 3">
    <name type="scientific">Exidia glandulosa HHB12029</name>
    <dbReference type="NCBI Taxonomy" id="1314781"/>
    <lineage>
        <taxon>Eukaryota</taxon>
        <taxon>Fungi</taxon>
        <taxon>Dikarya</taxon>
        <taxon>Basidiomycota</taxon>
        <taxon>Agaricomycotina</taxon>
        <taxon>Agaricomycetes</taxon>
        <taxon>Auriculariales</taxon>
        <taxon>Exidiaceae</taxon>
        <taxon>Exidia</taxon>
    </lineage>
</organism>
<feature type="region of interest" description="Disordered" evidence="1">
    <location>
        <begin position="312"/>
        <end position="338"/>
    </location>
</feature>
<accession>A0A165BWM1</accession>
<evidence type="ECO:0000313" key="2">
    <source>
        <dbReference type="EMBL" id="KZV81376.1"/>
    </source>
</evidence>
<proteinExistence type="predicted"/>
<feature type="compositionally biased region" description="Polar residues" evidence="1">
    <location>
        <begin position="152"/>
        <end position="165"/>
    </location>
</feature>
<dbReference type="Proteomes" id="UP000077266">
    <property type="component" value="Unassembled WGS sequence"/>
</dbReference>
<protein>
    <submittedName>
        <fullName evidence="2">Uncharacterized protein</fullName>
    </submittedName>
</protein>
<dbReference type="AlphaFoldDB" id="A0A165BWM1"/>
<feature type="region of interest" description="Disordered" evidence="1">
    <location>
        <begin position="565"/>
        <end position="589"/>
    </location>
</feature>
<dbReference type="EMBL" id="KV426396">
    <property type="protein sequence ID" value="KZV81376.1"/>
    <property type="molecule type" value="Genomic_DNA"/>
</dbReference>
<dbReference type="InParanoid" id="A0A165BWM1"/>
<name>A0A165BWM1_EXIGL</name>